<sequence length="488" mass="56229">MSFMITVAVLVIGLLHFVKKVVFPPWNFPRNIPTIPFYATLLTTLFDMDQKEFYDHYIREQMEKHGAVKIYFGSRWNILISKPELLSQIFRDEDTFAKSGNQKKIPYSILAQYTGENVISAHGATWRTFRNIMNKGLQTFNTQPMSENADKFISILKEEMSDQGPDILMPNILQRLVLANIAEVTLGFDIGTLKIGEQSELQAQLKEVKKHIFAPFYLNFPFLDSLPIPSRRRARKLVAEFRDNVLAEVRKNMVENYNYEQTSYAASHLIKAHELGEITEKQLKDNIMILLIAGHENPQLLITSCLYLLAKYPEWQNQLRERALELTDEQLHDCAEFNQFLFETVRIMPPLSQIVNRLTSKKCVLGTDIVLPKNVYVGYQVYGTGTSEKVWGADAAEFKPERWGKTNEQIHEAWRRAKNSSAMGAFHGGRRACLGERLGLVEMRITMAHMLRELEWKLSPSWRDKVTPAGPLCPFSLRLVFNEYKQAS</sequence>
<dbReference type="PROSITE" id="PS00086">
    <property type="entry name" value="CYTOCHROME_P450"/>
    <property type="match status" value="1"/>
</dbReference>
<keyword evidence="5" id="KW-0732">Signal</keyword>
<feature type="signal peptide" evidence="5">
    <location>
        <begin position="1"/>
        <end position="20"/>
    </location>
</feature>
<dbReference type="GO" id="GO:0004497">
    <property type="term" value="F:monooxygenase activity"/>
    <property type="evidence" value="ECO:0007669"/>
    <property type="project" value="UniProtKB-KW"/>
</dbReference>
<evidence type="ECO:0000256" key="5">
    <source>
        <dbReference type="SAM" id="SignalP"/>
    </source>
</evidence>
<evidence type="ECO:0000313" key="6">
    <source>
        <dbReference type="EMBL" id="AMD21688.1"/>
    </source>
</evidence>
<dbReference type="FunFam" id="1.10.630.10:FF:000106">
    <property type="entry name" value="Cytochrome P450-DIT2"/>
    <property type="match status" value="1"/>
</dbReference>
<comment type="similarity">
    <text evidence="4">Belongs to the cytochrome P450 family.</text>
</comment>
<dbReference type="STRING" id="45286.A0A109UZL0"/>
<reference evidence="6 7" key="1">
    <citation type="submission" date="2016-01" db="EMBL/GenBank/DDBJ databases">
        <title>Genome sequence of the yeast Holleya sinecauda.</title>
        <authorList>
            <person name="Dietrich F.S."/>
        </authorList>
    </citation>
    <scope>NUCLEOTIDE SEQUENCE [LARGE SCALE GENOMIC DNA]</scope>
    <source>
        <strain evidence="6 7">ATCC 58844</strain>
    </source>
</reference>
<keyword evidence="7" id="KW-1185">Reference proteome</keyword>
<dbReference type="InterPro" id="IPR001128">
    <property type="entry name" value="Cyt_P450"/>
</dbReference>
<evidence type="ECO:0000256" key="1">
    <source>
        <dbReference type="ARBA" id="ARBA00001971"/>
    </source>
</evidence>
<feature type="chain" id="PRO_5007141053" evidence="5">
    <location>
        <begin position="21"/>
        <end position="488"/>
    </location>
</feature>
<keyword evidence="4" id="KW-0503">Monooxygenase</keyword>
<dbReference type="RefSeq" id="XP_017988684.1">
    <property type="nucleotide sequence ID" value="XM_018133190.1"/>
</dbReference>
<name>A0A109UZL0_9SACH</name>
<dbReference type="SUPFAM" id="SSF48264">
    <property type="entry name" value="Cytochrome P450"/>
    <property type="match status" value="1"/>
</dbReference>
<dbReference type="GO" id="GO:0005506">
    <property type="term" value="F:iron ion binding"/>
    <property type="evidence" value="ECO:0007669"/>
    <property type="project" value="InterPro"/>
</dbReference>
<organism evidence="6 7">
    <name type="scientific">Eremothecium sinecaudum</name>
    <dbReference type="NCBI Taxonomy" id="45286"/>
    <lineage>
        <taxon>Eukaryota</taxon>
        <taxon>Fungi</taxon>
        <taxon>Dikarya</taxon>
        <taxon>Ascomycota</taxon>
        <taxon>Saccharomycotina</taxon>
        <taxon>Saccharomycetes</taxon>
        <taxon>Saccharomycetales</taxon>
        <taxon>Saccharomycetaceae</taxon>
        <taxon>Eremothecium</taxon>
    </lineage>
</organism>
<keyword evidence="4" id="KW-0349">Heme</keyword>
<proteinExistence type="inferred from homology"/>
<evidence type="ECO:0000256" key="2">
    <source>
        <dbReference type="ARBA" id="ARBA00022723"/>
    </source>
</evidence>
<dbReference type="PANTHER" id="PTHR24305">
    <property type="entry name" value="CYTOCHROME P450"/>
    <property type="match status" value="1"/>
</dbReference>
<dbReference type="InterPro" id="IPR050121">
    <property type="entry name" value="Cytochrome_P450_monoxygenase"/>
</dbReference>
<dbReference type="AlphaFoldDB" id="A0A109UZL0"/>
<dbReference type="EMBL" id="CP014246">
    <property type="protein sequence ID" value="AMD21688.1"/>
    <property type="molecule type" value="Genomic_DNA"/>
</dbReference>
<evidence type="ECO:0000256" key="4">
    <source>
        <dbReference type="RuleBase" id="RU000461"/>
    </source>
</evidence>
<protein>
    <submittedName>
        <fullName evidence="6">HFL168Wp</fullName>
    </submittedName>
</protein>
<keyword evidence="3 4" id="KW-0408">Iron</keyword>
<dbReference type="CDD" id="cd11070">
    <property type="entry name" value="CYP56-like"/>
    <property type="match status" value="1"/>
</dbReference>
<dbReference type="OrthoDB" id="1470350at2759"/>
<dbReference type="PANTHER" id="PTHR24305:SF223">
    <property type="entry name" value="CYTOCHROME P450-DIT2"/>
    <property type="match status" value="1"/>
</dbReference>
<keyword evidence="2 4" id="KW-0479">Metal-binding</keyword>
<keyword evidence="4" id="KW-0560">Oxidoreductase</keyword>
<dbReference type="GO" id="GO:0020037">
    <property type="term" value="F:heme binding"/>
    <property type="evidence" value="ECO:0007669"/>
    <property type="project" value="InterPro"/>
</dbReference>
<dbReference type="Gene3D" id="1.10.630.10">
    <property type="entry name" value="Cytochrome P450"/>
    <property type="match status" value="1"/>
</dbReference>
<dbReference type="Proteomes" id="UP000243052">
    <property type="component" value="Chromosome vi"/>
</dbReference>
<dbReference type="Pfam" id="PF00067">
    <property type="entry name" value="p450"/>
    <property type="match status" value="1"/>
</dbReference>
<evidence type="ECO:0000313" key="7">
    <source>
        <dbReference type="Proteomes" id="UP000243052"/>
    </source>
</evidence>
<dbReference type="GO" id="GO:0016705">
    <property type="term" value="F:oxidoreductase activity, acting on paired donors, with incorporation or reduction of molecular oxygen"/>
    <property type="evidence" value="ECO:0007669"/>
    <property type="project" value="InterPro"/>
</dbReference>
<evidence type="ECO:0000256" key="3">
    <source>
        <dbReference type="ARBA" id="ARBA00023004"/>
    </source>
</evidence>
<dbReference type="InterPro" id="IPR017972">
    <property type="entry name" value="Cyt_P450_CS"/>
</dbReference>
<gene>
    <name evidence="6" type="ORF">AW171_hschr63657</name>
</gene>
<dbReference type="GeneID" id="28724991"/>
<accession>A0A109UZL0</accession>
<dbReference type="InterPro" id="IPR036396">
    <property type="entry name" value="Cyt_P450_sf"/>
</dbReference>
<comment type="cofactor">
    <cofactor evidence="1">
        <name>heme</name>
        <dbReference type="ChEBI" id="CHEBI:30413"/>
    </cofactor>
</comment>